<dbReference type="Pfam" id="PF13540">
    <property type="entry name" value="RCC1_2"/>
    <property type="match status" value="1"/>
</dbReference>
<dbReference type="InterPro" id="IPR058923">
    <property type="entry name" value="RCC1-like_dom"/>
</dbReference>
<evidence type="ECO:0000256" key="1">
    <source>
        <dbReference type="ARBA" id="ARBA00022658"/>
    </source>
</evidence>
<dbReference type="Pfam" id="PF18962">
    <property type="entry name" value="Por_Secre_tail"/>
    <property type="match status" value="1"/>
</dbReference>
<accession>A0A495MJF2</accession>
<dbReference type="RefSeq" id="WP_121375459.1">
    <property type="nucleotide sequence ID" value="NZ_RBLC01000001.1"/>
</dbReference>
<dbReference type="EMBL" id="RBLC01000001">
    <property type="protein sequence ID" value="RKS26107.1"/>
    <property type="molecule type" value="Genomic_DNA"/>
</dbReference>
<keyword evidence="8" id="KW-1185">Reference proteome</keyword>
<comment type="caution">
    <text evidence="7">The sequence shown here is derived from an EMBL/GenBank/DDBJ whole genome shotgun (WGS) entry which is preliminary data.</text>
</comment>
<dbReference type="InterPro" id="IPR026444">
    <property type="entry name" value="Secre_tail"/>
</dbReference>
<dbReference type="PROSITE" id="PS00626">
    <property type="entry name" value="RCC1_2"/>
    <property type="match status" value="1"/>
</dbReference>
<dbReference type="Pfam" id="PF25390">
    <property type="entry name" value="WD40_RLD"/>
    <property type="match status" value="1"/>
</dbReference>
<reference evidence="7 8" key="1">
    <citation type="submission" date="2018-10" db="EMBL/GenBank/DDBJ databases">
        <title>Genomic Encyclopedia of Archaeal and Bacterial Type Strains, Phase II (KMG-II): from individual species to whole genera.</title>
        <authorList>
            <person name="Goeker M."/>
        </authorList>
    </citation>
    <scope>NUCLEOTIDE SEQUENCE [LARGE SCALE GENOMIC DNA]</scope>
    <source>
        <strain evidence="7 8">DSM 29537</strain>
    </source>
</reference>
<feature type="domain" description="RCC1-like" evidence="6">
    <location>
        <begin position="73"/>
        <end position="376"/>
    </location>
</feature>
<dbReference type="PANTHER" id="PTHR45982">
    <property type="entry name" value="REGULATOR OF CHROMOSOME CONDENSATION"/>
    <property type="match status" value="1"/>
</dbReference>
<evidence type="ECO:0000259" key="6">
    <source>
        <dbReference type="Pfam" id="PF25390"/>
    </source>
</evidence>
<dbReference type="InterPro" id="IPR000408">
    <property type="entry name" value="Reg_chr_condens"/>
</dbReference>
<dbReference type="SUPFAM" id="SSF50985">
    <property type="entry name" value="RCC1/BLIP-II"/>
    <property type="match status" value="1"/>
</dbReference>
<evidence type="ECO:0000256" key="3">
    <source>
        <dbReference type="ARBA" id="ARBA00022737"/>
    </source>
</evidence>
<dbReference type="NCBIfam" id="TIGR04183">
    <property type="entry name" value="Por_Secre_tail"/>
    <property type="match status" value="1"/>
</dbReference>
<protein>
    <submittedName>
        <fullName evidence="7">Putative secreted protein (Por secretion system target)</fullName>
    </submittedName>
</protein>
<evidence type="ECO:0000313" key="8">
    <source>
        <dbReference type="Proteomes" id="UP000277579"/>
    </source>
</evidence>
<dbReference type="PROSITE" id="PS50012">
    <property type="entry name" value="RCC1_3"/>
    <property type="match status" value="5"/>
</dbReference>
<keyword evidence="2 4" id="KW-0732">Signal</keyword>
<sequence>MKKALLLAVSLFGIQLYAQCWQTVSAGSSHTTTIASNGTIWAWGSNYYGEIGDGTNTERNVPTASGNTSGWQSIIAGGMMTFAIKTDGTLWAAGMNTAGQLGDGTMTNRNTLTQIGTDTNWKTVSTHKSTDLTHTLAIKNNGTLWAWGENTEGQLGDGTNINKTIPTIIGSESNWQSVSAGYKSTAAIKTNGTLWTWGANNYGVLGDGSTGSNRNTPAQVGNDTDWRMVSVSNSFMLAIKNNGTLWAAGYNVVGQLGDGTYNNRNTIIQIGTDTNWIAVSAGGSHSLALKGDGTLWAWGNKIHGQLGMGAPAEHSNIITPTQVGTDTNWKIVSAGSRHSLAQKIDGSLWSWGANEYGQQGNGALTAVPTTIPTPVSCNFLSATEKEIKPDISIYPNPTKDKINLSSIGVISDVALFNLLGQQVLFQKVNSTENQIDMTALSSGTYLVKVYADNQVKTLKVVKE</sequence>
<dbReference type="Gene3D" id="2.130.10.30">
    <property type="entry name" value="Regulator of chromosome condensation 1/beta-lactamase-inhibitor protein II"/>
    <property type="match status" value="3"/>
</dbReference>
<dbReference type="AlphaFoldDB" id="A0A495MJF2"/>
<dbReference type="GO" id="GO:0005737">
    <property type="term" value="C:cytoplasm"/>
    <property type="evidence" value="ECO:0007669"/>
    <property type="project" value="TreeGrafter"/>
</dbReference>
<keyword evidence="1" id="KW-0344">Guanine-nucleotide releasing factor</keyword>
<feature type="signal peptide" evidence="4">
    <location>
        <begin position="1"/>
        <end position="18"/>
    </location>
</feature>
<dbReference type="OrthoDB" id="1081439at2"/>
<dbReference type="Proteomes" id="UP000277579">
    <property type="component" value="Unassembled WGS sequence"/>
</dbReference>
<dbReference type="InterPro" id="IPR051553">
    <property type="entry name" value="Ran_GTPase-activating"/>
</dbReference>
<evidence type="ECO:0000256" key="4">
    <source>
        <dbReference type="SAM" id="SignalP"/>
    </source>
</evidence>
<gene>
    <name evidence="7" type="ORF">CLV94_1161</name>
</gene>
<dbReference type="GO" id="GO:0005085">
    <property type="term" value="F:guanyl-nucleotide exchange factor activity"/>
    <property type="evidence" value="ECO:0007669"/>
    <property type="project" value="TreeGrafter"/>
</dbReference>
<dbReference type="PRINTS" id="PR00633">
    <property type="entry name" value="RCCNDNSATION"/>
</dbReference>
<evidence type="ECO:0000259" key="5">
    <source>
        <dbReference type="Pfam" id="PF18962"/>
    </source>
</evidence>
<organism evidence="7 8">
    <name type="scientific">Flavobacterium endophyticum</name>
    <dbReference type="NCBI Taxonomy" id="1540163"/>
    <lineage>
        <taxon>Bacteria</taxon>
        <taxon>Pseudomonadati</taxon>
        <taxon>Bacteroidota</taxon>
        <taxon>Flavobacteriia</taxon>
        <taxon>Flavobacteriales</taxon>
        <taxon>Flavobacteriaceae</taxon>
        <taxon>Flavobacterium</taxon>
    </lineage>
</organism>
<evidence type="ECO:0000256" key="2">
    <source>
        <dbReference type="ARBA" id="ARBA00022729"/>
    </source>
</evidence>
<feature type="domain" description="Secretion system C-terminal sorting" evidence="5">
    <location>
        <begin position="393"/>
        <end position="460"/>
    </location>
</feature>
<proteinExistence type="predicted"/>
<dbReference type="InterPro" id="IPR009091">
    <property type="entry name" value="RCC1/BLIP-II"/>
</dbReference>
<name>A0A495MJF2_9FLAO</name>
<evidence type="ECO:0000313" key="7">
    <source>
        <dbReference type="EMBL" id="RKS26107.1"/>
    </source>
</evidence>
<dbReference type="PANTHER" id="PTHR45982:SF1">
    <property type="entry name" value="REGULATOR OF CHROMOSOME CONDENSATION"/>
    <property type="match status" value="1"/>
</dbReference>
<feature type="chain" id="PRO_5019863256" evidence="4">
    <location>
        <begin position="19"/>
        <end position="463"/>
    </location>
</feature>
<keyword evidence="3" id="KW-0677">Repeat</keyword>